<dbReference type="OrthoDB" id="291892at2"/>
<dbReference type="RefSeq" id="WP_109983567.1">
    <property type="nucleotide sequence ID" value="NZ_JAJUIE010000031.1"/>
</dbReference>
<name>A0A317L189_9BACI</name>
<feature type="transmembrane region" description="Helical" evidence="1">
    <location>
        <begin position="77"/>
        <end position="94"/>
    </location>
</feature>
<evidence type="ECO:0000256" key="1">
    <source>
        <dbReference type="SAM" id="Phobius"/>
    </source>
</evidence>
<proteinExistence type="predicted"/>
<gene>
    <name evidence="3" type="ORF">DLJ74_04840</name>
</gene>
<protein>
    <submittedName>
        <fullName evidence="3">VanZ family protein</fullName>
    </submittedName>
</protein>
<keyword evidence="1" id="KW-0472">Membrane</keyword>
<dbReference type="InterPro" id="IPR006976">
    <property type="entry name" value="VanZ-like"/>
</dbReference>
<dbReference type="AlphaFoldDB" id="A0A317L189"/>
<feature type="transmembrane region" description="Helical" evidence="1">
    <location>
        <begin position="138"/>
        <end position="156"/>
    </location>
</feature>
<keyword evidence="1" id="KW-0812">Transmembrane</keyword>
<dbReference type="EMBL" id="QGTD01000005">
    <property type="protein sequence ID" value="PWU69313.1"/>
    <property type="molecule type" value="Genomic_DNA"/>
</dbReference>
<evidence type="ECO:0000313" key="3">
    <source>
        <dbReference type="EMBL" id="PWU69313.1"/>
    </source>
</evidence>
<sequence>MKKYTYYIPALLWMGVIFYSSSQPYEDQDLKPTLAKYLDLTFLEPIFDHVSFVYHQSEVSIASLGIGGFIEFFIRKGAHVTVFLILCLLLYYAFTRTIASSRMAVLFAFFSTILYAIFDEWHQGWTPNRTPYIGDIFLDGIGAIIAVLIISILRIIQHRTKIMH</sequence>
<dbReference type="Proteomes" id="UP000245624">
    <property type="component" value="Unassembled WGS sequence"/>
</dbReference>
<dbReference type="Pfam" id="PF04892">
    <property type="entry name" value="VanZ"/>
    <property type="match status" value="1"/>
</dbReference>
<dbReference type="NCBIfam" id="NF037970">
    <property type="entry name" value="vanZ_1"/>
    <property type="match status" value="1"/>
</dbReference>
<keyword evidence="4" id="KW-1185">Reference proteome</keyword>
<reference evidence="3 4" key="1">
    <citation type="submission" date="2018-05" db="EMBL/GenBank/DDBJ databases">
        <title>Genomic analysis of Gracilibacillus dipsosauri DD1 reveals novel features of a salt-tolerant amylase.</title>
        <authorList>
            <person name="Deutch C.E."/>
            <person name="Yang S."/>
        </authorList>
    </citation>
    <scope>NUCLEOTIDE SEQUENCE [LARGE SCALE GENOMIC DNA]</scope>
    <source>
        <strain evidence="3 4">DD1</strain>
    </source>
</reference>
<feature type="domain" description="VanZ-like" evidence="2">
    <location>
        <begin position="8"/>
        <end position="153"/>
    </location>
</feature>
<evidence type="ECO:0000313" key="4">
    <source>
        <dbReference type="Proteomes" id="UP000245624"/>
    </source>
</evidence>
<evidence type="ECO:0000259" key="2">
    <source>
        <dbReference type="Pfam" id="PF04892"/>
    </source>
</evidence>
<keyword evidence="1" id="KW-1133">Transmembrane helix</keyword>
<organism evidence="3 4">
    <name type="scientific">Gracilibacillus dipsosauri</name>
    <dbReference type="NCBI Taxonomy" id="178340"/>
    <lineage>
        <taxon>Bacteria</taxon>
        <taxon>Bacillati</taxon>
        <taxon>Bacillota</taxon>
        <taxon>Bacilli</taxon>
        <taxon>Bacillales</taxon>
        <taxon>Bacillaceae</taxon>
        <taxon>Gracilibacillus</taxon>
    </lineage>
</organism>
<accession>A0A317L189</accession>
<dbReference type="PIRSF" id="PIRSF019083">
    <property type="entry name" value="UCP019083_VanZ"/>
    <property type="match status" value="1"/>
</dbReference>
<feature type="transmembrane region" description="Helical" evidence="1">
    <location>
        <begin position="101"/>
        <end position="118"/>
    </location>
</feature>
<comment type="caution">
    <text evidence="3">The sequence shown here is derived from an EMBL/GenBank/DDBJ whole genome shotgun (WGS) entry which is preliminary data.</text>
</comment>
<dbReference type="InterPro" id="IPR016747">
    <property type="entry name" value="Phosphotransbutyrylase"/>
</dbReference>